<evidence type="ECO:0000313" key="13">
    <source>
        <dbReference type="Proteomes" id="UP001301350"/>
    </source>
</evidence>
<keyword evidence="5 9" id="KW-0694">RNA-binding</keyword>
<keyword evidence="13" id="KW-1185">Reference proteome</keyword>
<dbReference type="Pfam" id="PF08389">
    <property type="entry name" value="Xpo1"/>
    <property type="match status" value="1"/>
</dbReference>
<feature type="region of interest" description="Disordered" evidence="10">
    <location>
        <begin position="384"/>
        <end position="404"/>
    </location>
</feature>
<dbReference type="GO" id="GO:0005643">
    <property type="term" value="C:nuclear pore"/>
    <property type="evidence" value="ECO:0007669"/>
    <property type="project" value="TreeGrafter"/>
</dbReference>
<comment type="similarity">
    <text evidence="9">Belongs to the exportin family.</text>
</comment>
<organism evidence="12 13">
    <name type="scientific">Cyanidium caldarium</name>
    <name type="common">Red alga</name>
    <dbReference type="NCBI Taxonomy" id="2771"/>
    <lineage>
        <taxon>Eukaryota</taxon>
        <taxon>Rhodophyta</taxon>
        <taxon>Bangiophyceae</taxon>
        <taxon>Cyanidiales</taxon>
        <taxon>Cyanidiaceae</taxon>
        <taxon>Cyanidium</taxon>
    </lineage>
</organism>
<name>A0AAV9J1M0_CYACA</name>
<feature type="region of interest" description="Disordered" evidence="10">
    <location>
        <begin position="1005"/>
        <end position="1033"/>
    </location>
</feature>
<dbReference type="PANTHER" id="PTHR15952">
    <property type="entry name" value="EXPORTIN-T/LOS1"/>
    <property type="match status" value="1"/>
</dbReference>
<feature type="region of interest" description="Disordered" evidence="10">
    <location>
        <begin position="546"/>
        <end position="568"/>
    </location>
</feature>
<dbReference type="SUPFAM" id="SSF48371">
    <property type="entry name" value="ARM repeat"/>
    <property type="match status" value="1"/>
</dbReference>
<keyword evidence="4 9" id="KW-0820">tRNA-binding</keyword>
<comment type="function">
    <text evidence="9">tRNA nucleus export receptor which facilitates tRNA translocation across the nuclear pore complex.</text>
</comment>
<dbReference type="EMBL" id="JANCYW010000016">
    <property type="protein sequence ID" value="KAK4538238.1"/>
    <property type="molecule type" value="Genomic_DNA"/>
</dbReference>
<evidence type="ECO:0000256" key="8">
    <source>
        <dbReference type="ARBA" id="ARBA00032199"/>
    </source>
</evidence>
<evidence type="ECO:0000259" key="11">
    <source>
        <dbReference type="Pfam" id="PF08389"/>
    </source>
</evidence>
<evidence type="ECO:0000256" key="3">
    <source>
        <dbReference type="ARBA" id="ARBA00022490"/>
    </source>
</evidence>
<feature type="compositionally biased region" description="Acidic residues" evidence="10">
    <location>
        <begin position="390"/>
        <end position="403"/>
    </location>
</feature>
<evidence type="ECO:0000313" key="12">
    <source>
        <dbReference type="EMBL" id="KAK4538238.1"/>
    </source>
</evidence>
<feature type="compositionally biased region" description="Polar residues" evidence="10">
    <location>
        <begin position="1005"/>
        <end position="1017"/>
    </location>
</feature>
<dbReference type="Gene3D" id="1.25.10.10">
    <property type="entry name" value="Leucine-rich Repeat Variant"/>
    <property type="match status" value="1"/>
</dbReference>
<evidence type="ECO:0000256" key="6">
    <source>
        <dbReference type="ARBA" id="ARBA00023242"/>
    </source>
</evidence>
<dbReference type="InterPro" id="IPR016024">
    <property type="entry name" value="ARM-type_fold"/>
</dbReference>
<dbReference type="InterPro" id="IPR011989">
    <property type="entry name" value="ARM-like"/>
</dbReference>
<comment type="caution">
    <text evidence="12">The sequence shown here is derived from an EMBL/GenBank/DDBJ whole genome shotgun (WGS) entry which is preliminary data.</text>
</comment>
<evidence type="ECO:0000256" key="4">
    <source>
        <dbReference type="ARBA" id="ARBA00022555"/>
    </source>
</evidence>
<keyword evidence="9" id="KW-0813">Transport</keyword>
<dbReference type="AlphaFoldDB" id="A0AAV9J1M0"/>
<comment type="subcellular location">
    <subcellularLocation>
        <location evidence="1 9">Cytoplasm</location>
    </subcellularLocation>
    <subcellularLocation>
        <location evidence="9">Nucleus</location>
    </subcellularLocation>
    <text evidence="9">Shuttles between the nucleus and the cytoplasm.</text>
</comment>
<dbReference type="GO" id="GO:0071528">
    <property type="term" value="P:tRNA re-export from nucleus"/>
    <property type="evidence" value="ECO:0007669"/>
    <property type="project" value="UniProtKB-UniRule"/>
</dbReference>
<evidence type="ECO:0000256" key="7">
    <source>
        <dbReference type="ARBA" id="ARBA00029784"/>
    </source>
</evidence>
<dbReference type="GO" id="GO:0000049">
    <property type="term" value="F:tRNA binding"/>
    <property type="evidence" value="ECO:0007669"/>
    <property type="project" value="UniProtKB-UniRule"/>
</dbReference>
<gene>
    <name evidence="12" type="ORF">CDCA_CDCA16G4263</name>
</gene>
<evidence type="ECO:0000256" key="10">
    <source>
        <dbReference type="SAM" id="MobiDB-lite"/>
    </source>
</evidence>
<keyword evidence="3 9" id="KW-0963">Cytoplasm</keyword>
<dbReference type="InterPro" id="IPR040017">
    <property type="entry name" value="XPOT"/>
</dbReference>
<dbReference type="GO" id="GO:0016363">
    <property type="term" value="C:nuclear matrix"/>
    <property type="evidence" value="ECO:0007669"/>
    <property type="project" value="TreeGrafter"/>
</dbReference>
<evidence type="ECO:0000256" key="5">
    <source>
        <dbReference type="ARBA" id="ARBA00022884"/>
    </source>
</evidence>
<accession>A0AAV9J1M0</accession>
<feature type="compositionally biased region" description="Polar residues" evidence="10">
    <location>
        <begin position="551"/>
        <end position="565"/>
    </location>
</feature>
<evidence type="ECO:0000256" key="9">
    <source>
        <dbReference type="RuleBase" id="RU366037"/>
    </source>
</evidence>
<dbReference type="InterPro" id="IPR013598">
    <property type="entry name" value="Exportin-1/Importin-b-like"/>
</dbReference>
<feature type="domain" description="Exportin-1/Importin-beta-like" evidence="11">
    <location>
        <begin position="98"/>
        <end position="231"/>
    </location>
</feature>
<dbReference type="GO" id="GO:0005737">
    <property type="term" value="C:cytoplasm"/>
    <property type="evidence" value="ECO:0007669"/>
    <property type="project" value="UniProtKB-SubCell"/>
</dbReference>
<keyword evidence="6 9" id="KW-0539">Nucleus</keyword>
<dbReference type="Proteomes" id="UP001301350">
    <property type="component" value="Unassembled WGS sequence"/>
</dbReference>
<reference evidence="12 13" key="1">
    <citation type="submission" date="2022-07" db="EMBL/GenBank/DDBJ databases">
        <title>Genome-wide signatures of adaptation to extreme environments.</title>
        <authorList>
            <person name="Cho C.H."/>
            <person name="Yoon H.S."/>
        </authorList>
    </citation>
    <scope>NUCLEOTIDE SEQUENCE [LARGE SCALE GENOMIC DNA]</scope>
    <source>
        <strain evidence="12 13">DBV 063 E5</strain>
    </source>
</reference>
<evidence type="ECO:0000256" key="1">
    <source>
        <dbReference type="ARBA" id="ARBA00004496"/>
    </source>
</evidence>
<evidence type="ECO:0000256" key="2">
    <source>
        <dbReference type="ARBA" id="ARBA00018928"/>
    </source>
</evidence>
<protein>
    <recommendedName>
        <fullName evidence="2 9">Exportin-T</fullName>
    </recommendedName>
    <alternativeName>
        <fullName evidence="7 9">Exportin(tRNA)</fullName>
    </alternativeName>
    <alternativeName>
        <fullName evidence="8 9">tRNA exportin</fullName>
    </alternativeName>
</protein>
<sequence>MDEFELAILYSLNPPLAPSAASLTQAQANLNAVVNTDDGGCAFCLERLLTPNRVTRPEVAFWCLQVIASHTDRLSPERLLRLCASPSVGGDRQAHAVPPYVRNKLAQVVVQTLRDQYPSNWPTAFADLLSVDDTDLTLRVLRALDEQLLAHEAQAGETATRVKNAMRSEHVVEMLLEWWRRLVRGEQRSAAGRSGATDGPAGDCGEASATDALDLLGRYIEWMDIRLVMDHFAAPLQQLAMRPPSSVAQPVQSAAIRAMQSVVVKKVATAEVKLALIAELGVLEVVLARATAVSALSLQWTQLVGQVVTKLLECAAAAESAYTMAASVLERCVLSPAVRRQHLNARTLPAVAAYVASTAPHAAAIACLALEGVVAALEWRQAPESTPADAVDEGESEDRDEPDGAAALSEHDLLVFFQNTARAYPKLALEALLRTTHPRATALLLVHTANTLPEAHRSALWEAAAAALAAPFVDRDYFELVVRFAAPVMQERPWLWDTALRTLMLALAADEASARATAATTAVRVVHALRQTLLSGAAAAAAAAEETAATPGNSPVDSSLSNTGARRQPSRDPIEYLLAQLLPLIGLGVEDADLESVQLPLIECVSLLIGSDAMPADARAAYLDAFLGQLESAGMLSSRFGAQAVLRLSKGFSPAMCAQEAPLTRLWCQCLDVALRAVDCAAPDACSALHPLLHRLLELLPLPSTCERMALFVEERLRVGTTALPTERHLAEVVLLLNQMLTRVGAKARLAQECVFEPLVEALLLWFPLLPAATGKSAAGAAGARRAALMSEVARERVELRSLLLLYLFNLLSGDCAEVMVGAAGCGWWRRLQQLVVCGSAGEHLQWSGERDEAAAVAVPLEETCRDGLTKSAISVLLLAAEQWSGRDAVPDWDASLVQGLPRLFRVPPALAIRESVQVQALALARLTTAQEVLAAVMEEALQGGCAAEVCNEYAQLLLQLAADERLEPDRSGAPRAQPDAKVMRRALQLLKTIAEALRQREASANWTSSSALQTSGAGNGVEADNSSSPDCAWSASYGAGAGDLAQVPPRAFTQ</sequence>
<proteinExistence type="inferred from homology"/>
<dbReference type="PANTHER" id="PTHR15952:SF11">
    <property type="entry name" value="EXPORTIN-T"/>
    <property type="match status" value="1"/>
</dbReference>
<dbReference type="GO" id="GO:0031267">
    <property type="term" value="F:small GTPase binding"/>
    <property type="evidence" value="ECO:0007669"/>
    <property type="project" value="InterPro"/>
</dbReference>